<feature type="transmembrane region" description="Helical" evidence="12">
    <location>
        <begin position="430"/>
        <end position="455"/>
    </location>
</feature>
<dbReference type="EMBL" id="CP075371">
    <property type="protein sequence ID" value="QVT79796.1"/>
    <property type="molecule type" value="Genomic_DNA"/>
</dbReference>
<dbReference type="PANTHER" id="PTHR30365">
    <property type="entry name" value="CYTOCHROME D UBIQUINOL OXIDASE"/>
    <property type="match status" value="1"/>
</dbReference>
<keyword evidence="5 12" id="KW-0349">Heme</keyword>
<feature type="transmembrane region" description="Helical" evidence="12">
    <location>
        <begin position="221"/>
        <end position="241"/>
    </location>
</feature>
<dbReference type="RefSeq" id="WP_214059200.1">
    <property type="nucleotide sequence ID" value="NZ_BAAAHS010000014.1"/>
</dbReference>
<evidence type="ECO:0000256" key="8">
    <source>
        <dbReference type="ARBA" id="ARBA00022982"/>
    </source>
</evidence>
<evidence type="ECO:0000256" key="2">
    <source>
        <dbReference type="ARBA" id="ARBA00009819"/>
    </source>
</evidence>
<evidence type="ECO:0000256" key="4">
    <source>
        <dbReference type="ARBA" id="ARBA00022475"/>
    </source>
</evidence>
<keyword evidence="8 12" id="KW-0249">Electron transport</keyword>
<evidence type="ECO:0000256" key="1">
    <source>
        <dbReference type="ARBA" id="ARBA00004651"/>
    </source>
</evidence>
<keyword evidence="6 12" id="KW-0812">Transmembrane</keyword>
<protein>
    <submittedName>
        <fullName evidence="13">Cytochrome bd ubiquinol oxidase subunit 1</fullName>
        <ecNumber evidence="13">1.10.3.-</ecNumber>
    </submittedName>
</protein>
<reference evidence="13 14" key="1">
    <citation type="submission" date="2021-05" db="EMBL/GenBank/DDBJ databases">
        <title>Complete genome of Nocardioides aquaticus KCTC 9944T isolated from meromictic and hypersaline Ekho Lake, Antarctica.</title>
        <authorList>
            <person name="Hwang K."/>
            <person name="Kim K.M."/>
            <person name="Choe H."/>
        </authorList>
    </citation>
    <scope>NUCLEOTIDE SEQUENCE [LARGE SCALE GENOMIC DNA]</scope>
    <source>
        <strain evidence="13 14">KCTC 9944</strain>
    </source>
</reference>
<dbReference type="GO" id="GO:0016491">
    <property type="term" value="F:oxidoreductase activity"/>
    <property type="evidence" value="ECO:0007669"/>
    <property type="project" value="UniProtKB-KW"/>
</dbReference>
<gene>
    <name evidence="13" type="primary">cydA</name>
    <name evidence="13" type="ORF">ENKNEFLB_02186</name>
</gene>
<feature type="transmembrane region" description="Helical" evidence="12">
    <location>
        <begin position="129"/>
        <end position="152"/>
    </location>
</feature>
<comment type="subcellular location">
    <subcellularLocation>
        <location evidence="1">Cell membrane</location>
        <topology evidence="1">Multi-pass membrane protein</topology>
    </subcellularLocation>
</comment>
<dbReference type="InterPro" id="IPR002585">
    <property type="entry name" value="Cyt-d_ubiquinol_oxidase_su_1"/>
</dbReference>
<keyword evidence="3 12" id="KW-0813">Transport</keyword>
<dbReference type="Proteomes" id="UP000679307">
    <property type="component" value="Chromosome"/>
</dbReference>
<keyword evidence="4 12" id="KW-1003">Cell membrane</keyword>
<dbReference type="PIRSF" id="PIRSF006446">
    <property type="entry name" value="Cyt_quinol_oxidase_1"/>
    <property type="match status" value="1"/>
</dbReference>
<evidence type="ECO:0000256" key="7">
    <source>
        <dbReference type="ARBA" id="ARBA00022723"/>
    </source>
</evidence>
<dbReference type="Pfam" id="PF01654">
    <property type="entry name" value="Cyt_bd_oxida_I"/>
    <property type="match status" value="1"/>
</dbReference>
<keyword evidence="11 12" id="KW-0472">Membrane</keyword>
<feature type="transmembrane region" description="Helical" evidence="12">
    <location>
        <begin position="345"/>
        <end position="366"/>
    </location>
</feature>
<name>A0ABX8EHK0_9ACTN</name>
<feature type="transmembrane region" description="Helical" evidence="12">
    <location>
        <begin position="55"/>
        <end position="73"/>
    </location>
</feature>
<evidence type="ECO:0000256" key="11">
    <source>
        <dbReference type="ARBA" id="ARBA00023136"/>
    </source>
</evidence>
<keyword evidence="7 12" id="KW-0479">Metal-binding</keyword>
<evidence type="ECO:0000256" key="5">
    <source>
        <dbReference type="ARBA" id="ARBA00022617"/>
    </source>
</evidence>
<dbReference type="EC" id="1.10.3.-" evidence="13"/>
<keyword evidence="10 12" id="KW-0408">Iron</keyword>
<evidence type="ECO:0000313" key="13">
    <source>
        <dbReference type="EMBL" id="QVT79796.1"/>
    </source>
</evidence>
<feature type="transmembrane region" description="Helical" evidence="12">
    <location>
        <begin position="93"/>
        <end position="117"/>
    </location>
</feature>
<sequence length="485" mass="53068">MDLDPLDIARWQFAIVTVYHFWFVPITIGLTAIVAGYETAWVRTHDVKWLRLTKFFGKLLLINFAIGVVTGIVQEFQFGMNWSDYSRFVGDVFGAPLAIEGLLAFFLESTFLGLWIFGWDRLSPRLHVACMWIVHLGTLLSAYFILAANSWMQNPVGYAFNPETGRAELNDFGAVLFNEVQLVTFPHTVLAAYMTAGAFVVGVAFWQLVRRASTDEDRTMYRGAVRVGAVVVLLSGLGVALSGDAQGKVMTEVQPMKMAAAEALYETEAPADFSVLTIGSLDGSEELFSIKLPGVLSYLATGDTSSEVVGINDLREQYTQTYGQDPGAAYYSAGDYTPVIPLTYWSFRLMIGLGLAAAAAAAWILWATRRGRTPGGRVLLWVAIALPFTPILANSFGWIFTEMGRQPWAVFGLMTTERAVSPGVGAGEMLFSLIALTTLYAVLAVIEVSLMLTYIRRGADPLTEADLAPPDDGDDAADRPLAFAY</sequence>
<evidence type="ECO:0000256" key="10">
    <source>
        <dbReference type="ARBA" id="ARBA00023004"/>
    </source>
</evidence>
<dbReference type="PANTHER" id="PTHR30365:SF15">
    <property type="entry name" value="CYTOCHROME BD UBIQUINOL OXIDASE SUBUNIT 1"/>
    <property type="match status" value="1"/>
</dbReference>
<comment type="similarity">
    <text evidence="2 12">Belongs to the cytochrome ubiquinol oxidase subunit 1 family.</text>
</comment>
<evidence type="ECO:0000313" key="14">
    <source>
        <dbReference type="Proteomes" id="UP000679307"/>
    </source>
</evidence>
<feature type="transmembrane region" description="Helical" evidence="12">
    <location>
        <begin position="12"/>
        <end position="35"/>
    </location>
</feature>
<feature type="transmembrane region" description="Helical" evidence="12">
    <location>
        <begin position="378"/>
        <end position="400"/>
    </location>
</feature>
<keyword evidence="14" id="KW-1185">Reference proteome</keyword>
<evidence type="ECO:0000256" key="12">
    <source>
        <dbReference type="PIRNR" id="PIRNR006446"/>
    </source>
</evidence>
<evidence type="ECO:0000256" key="6">
    <source>
        <dbReference type="ARBA" id="ARBA00022692"/>
    </source>
</evidence>
<keyword evidence="9 12" id="KW-1133">Transmembrane helix</keyword>
<feature type="transmembrane region" description="Helical" evidence="12">
    <location>
        <begin position="190"/>
        <end position="209"/>
    </location>
</feature>
<proteinExistence type="inferred from homology"/>
<evidence type="ECO:0000256" key="3">
    <source>
        <dbReference type="ARBA" id="ARBA00022448"/>
    </source>
</evidence>
<keyword evidence="13" id="KW-0560">Oxidoreductase</keyword>
<evidence type="ECO:0000256" key="9">
    <source>
        <dbReference type="ARBA" id="ARBA00022989"/>
    </source>
</evidence>
<organism evidence="13 14">
    <name type="scientific">Nocardioides aquaticus</name>
    <dbReference type="NCBI Taxonomy" id="160826"/>
    <lineage>
        <taxon>Bacteria</taxon>
        <taxon>Bacillati</taxon>
        <taxon>Actinomycetota</taxon>
        <taxon>Actinomycetes</taxon>
        <taxon>Propionibacteriales</taxon>
        <taxon>Nocardioidaceae</taxon>
        <taxon>Nocardioides</taxon>
    </lineage>
</organism>
<accession>A0ABX8EHK0</accession>